<organism evidence="1 2">
    <name type="scientific">Brevibacterium spongiae</name>
    <dbReference type="NCBI Taxonomy" id="2909672"/>
    <lineage>
        <taxon>Bacteria</taxon>
        <taxon>Bacillati</taxon>
        <taxon>Actinomycetota</taxon>
        <taxon>Actinomycetes</taxon>
        <taxon>Micrococcales</taxon>
        <taxon>Brevibacteriaceae</taxon>
        <taxon>Brevibacterium</taxon>
    </lineage>
</organism>
<evidence type="ECO:0000313" key="2">
    <source>
        <dbReference type="Proteomes" id="UP001064879"/>
    </source>
</evidence>
<dbReference type="Proteomes" id="UP001064879">
    <property type="component" value="Chromosome"/>
</dbReference>
<gene>
    <name evidence="1" type="ORF">L1F31_06780</name>
</gene>
<proteinExistence type="predicted"/>
<sequence length="58" mass="6388">MSQVAFDDDILMVTGDVSAGKWSYLYDKSTGEELTASGTITVAEVWDAAEQDFDTIHR</sequence>
<name>A0ABY5STZ7_9MICO</name>
<evidence type="ECO:0000313" key="1">
    <source>
        <dbReference type="EMBL" id="UVI37346.1"/>
    </source>
</evidence>
<reference evidence="1" key="1">
    <citation type="submission" date="2022-03" db="EMBL/GenBank/DDBJ databases">
        <title>Brevibacterium spongiae sp. nov., isolated from marine sponge.</title>
        <authorList>
            <person name="Li Z."/>
            <person name="Zhang M."/>
        </authorList>
    </citation>
    <scope>NUCLEOTIDE SEQUENCE</scope>
    <source>
        <strain evidence="1">WHS-Z9</strain>
    </source>
</reference>
<protein>
    <submittedName>
        <fullName evidence="1">Uncharacterized protein</fullName>
    </submittedName>
</protein>
<accession>A0ABY5STZ7</accession>
<keyword evidence="2" id="KW-1185">Reference proteome</keyword>
<dbReference type="EMBL" id="CP093443">
    <property type="protein sequence ID" value="UVI37346.1"/>
    <property type="molecule type" value="Genomic_DNA"/>
</dbReference>
<dbReference type="RefSeq" id="WP_265419888.1">
    <property type="nucleotide sequence ID" value="NZ_CP093443.1"/>
</dbReference>